<feature type="region of interest" description="Disordered" evidence="6">
    <location>
        <begin position="617"/>
        <end position="645"/>
    </location>
</feature>
<dbReference type="Proteomes" id="UP000717515">
    <property type="component" value="Unassembled WGS sequence"/>
</dbReference>
<proteinExistence type="predicted"/>
<dbReference type="EMBL" id="JAIFTL010000022">
    <property type="protein sequence ID" value="KAG9326312.1"/>
    <property type="molecule type" value="Genomic_DNA"/>
</dbReference>
<evidence type="ECO:0000313" key="8">
    <source>
        <dbReference type="EMBL" id="KAG9326312.1"/>
    </source>
</evidence>
<feature type="compositionally biased region" description="Polar residues" evidence="6">
    <location>
        <begin position="891"/>
        <end position="903"/>
    </location>
</feature>
<protein>
    <recommendedName>
        <fullName evidence="7">NADH:flavin oxidoreductase/NADH oxidase N-terminal domain-containing protein</fullName>
    </recommendedName>
</protein>
<reference evidence="8" key="1">
    <citation type="submission" date="2021-07" db="EMBL/GenBank/DDBJ databases">
        <title>Draft genome of Mortierella alpina, strain LL118, isolated from an aspen leaf litter sample.</title>
        <authorList>
            <person name="Yang S."/>
            <person name="Vinatzer B.A."/>
        </authorList>
    </citation>
    <scope>NUCLEOTIDE SEQUENCE</scope>
    <source>
        <strain evidence="8">LL118</strain>
    </source>
</reference>
<evidence type="ECO:0000256" key="5">
    <source>
        <dbReference type="ARBA" id="ARBA00023002"/>
    </source>
</evidence>
<dbReference type="PANTHER" id="PTHR43303">
    <property type="entry name" value="NADPH DEHYDROGENASE C23G7.10C-RELATED"/>
    <property type="match status" value="1"/>
</dbReference>
<feature type="region of interest" description="Disordered" evidence="6">
    <location>
        <begin position="34"/>
        <end position="55"/>
    </location>
</feature>
<evidence type="ECO:0000256" key="6">
    <source>
        <dbReference type="SAM" id="MobiDB-lite"/>
    </source>
</evidence>
<feature type="compositionally biased region" description="Polar residues" evidence="6">
    <location>
        <begin position="36"/>
        <end position="47"/>
    </location>
</feature>
<dbReference type="GO" id="GO:0050661">
    <property type="term" value="F:NADP binding"/>
    <property type="evidence" value="ECO:0007669"/>
    <property type="project" value="InterPro"/>
</dbReference>
<dbReference type="SUPFAM" id="SSF51395">
    <property type="entry name" value="FMN-linked oxidoreductases"/>
    <property type="match status" value="1"/>
</dbReference>
<sequence length="1389" mass="151626">MCMFSLCYLGRIKRTMARDIEFRITSLVASRCGAADTNSSDSGARASTESHRPDMEWHHTARGTMSAPNAFDQDSPVNEIAEKTQFRNAQDFALYPCEPKHANIPQLDLGFNANEESTGFDLYANSSAAPLACYSRKYEDVAAIPENQHHAPLYGEDNGIGGCVPSIGTHAAHFPPSTTIPVQRTTAINGSAGAAEYATRVPYGNRMAALSFYDDLLATISSERMIYTTSLSNRRNSGHLQPCQGTEQGVKMDCNSSMLSVQSSALCSSMHLTYGGNNENDERSILSRPVHPFDITDPSETYVRLLPRSPTLLRDGPDTSINNTLVQPSVTLDISNGFQMGLSSRIQSQENLQNQNTYAAAQKRSSKCDSSHSQDIIENWRIHVAPSPPTIPELYDDAHDTVTDRASTPTGNQNGNSSRDIVKDSNLHNNTGCSDRRGTIPIILSSHLQDARTTNFVDEQYFFSAEDLEAPRPPYAYGQTRTQRQGSVNSSIGGYNYSTAASSPSLADSLSNPMYQEQSFGIMNRPTMLQPRPLAPRKGSLPTSLCSRPIMDDFRLTPGASQLQNQQQSYVVPLQAVPSRIRSNMPSQLSNMIAHSGNTAGYGLDVDYMHTPADGKQVQIPSQHQRGHVRSQSQSARSSGSSWDQADIEDAKAGYTTLMDIPTVTPSHMGYYTVQDDLFSSYSALRSSGIMGSREDLTTNNGSAKFSRNIFEPLPSRGEGQERSPSNIYRSDMSDNTVHPLDLSPLLSQTHSRSQREFSLSDAVANNGGAPRQDQAWDDTCVGLGLTFDLDHSSMPDSSDNEGSIFIHYPHERPAMATSMTSGFLTRTAHLHQTSYSETYTSMNMTTATTGNIFDAAFVDSSRSQTGARTPVANVDSVRGTMPHHDDYPLPTSTNIVDTSPASESRRGRPPQVQRQPSQRNKKNLIYIKGAIFFGPEHHLYPPKYTSSRLLAINTLSTSLSSNFLKNQDQVMPSFKNTADVAQAFEPSSAKARPVYPQESYYIDQPAAPGAYLGPIDSTLPGSDKTPLLFQPFTVKDLTIPNRIVVAPMCMYSSKDGFFTNFHLVSIGSFAVNGAGLILQEATAVQANGRITPGCAGLWDDAQVHKLKEIVDFVHAQGGKIGIQLAHAGRKASAGAPYTDHAEADFWRDNVVAPSGGAHLQWDRHHVIPRELSIEEIHEAVEAFGAAAARAARAGMDTVEIHGAHGYLIHNFLSPLTNQRTDKYGGSLENRARFLLEVIQAVRSNFPAEKPIFLRISASDMVEEVVDGPSWEIEQTIQVAQWVRDAGVDVLHVSTGGNTAQQKIKAAPGYMVPFAERIKKEVPGLAIVAVGIILDGKAAEDVLENEKADLVAAGRTFLRHPNFALNAARELNVKAAMSQQYSRGRTIHG</sequence>
<evidence type="ECO:0000256" key="2">
    <source>
        <dbReference type="ARBA" id="ARBA00022630"/>
    </source>
</evidence>
<dbReference type="InterPro" id="IPR013785">
    <property type="entry name" value="Aldolase_TIM"/>
</dbReference>
<dbReference type="GO" id="GO:0003959">
    <property type="term" value="F:NADPH dehydrogenase activity"/>
    <property type="evidence" value="ECO:0007669"/>
    <property type="project" value="InterPro"/>
</dbReference>
<feature type="compositionally biased region" description="Low complexity" evidence="6">
    <location>
        <begin position="630"/>
        <end position="642"/>
    </location>
</feature>
<dbReference type="CDD" id="cd02932">
    <property type="entry name" value="OYE_YqiM_FMN"/>
    <property type="match status" value="1"/>
</dbReference>
<dbReference type="InterPro" id="IPR044152">
    <property type="entry name" value="YqjM-like"/>
</dbReference>
<dbReference type="PANTHER" id="PTHR43303:SF4">
    <property type="entry name" value="NADPH DEHYDROGENASE C23G7.10C-RELATED"/>
    <property type="match status" value="1"/>
</dbReference>
<keyword evidence="4" id="KW-0521">NADP</keyword>
<feature type="compositionally biased region" description="Polar residues" evidence="6">
    <location>
        <begin position="723"/>
        <end position="734"/>
    </location>
</feature>
<feature type="compositionally biased region" description="Polar residues" evidence="6">
    <location>
        <begin position="404"/>
        <end position="419"/>
    </location>
</feature>
<dbReference type="InterPro" id="IPR001155">
    <property type="entry name" value="OxRdtase_FMN_N"/>
</dbReference>
<evidence type="ECO:0000256" key="1">
    <source>
        <dbReference type="ARBA" id="ARBA00001917"/>
    </source>
</evidence>
<dbReference type="Pfam" id="PF00724">
    <property type="entry name" value="Oxidored_FMN"/>
    <property type="match status" value="1"/>
</dbReference>
<dbReference type="GO" id="GO:0010181">
    <property type="term" value="F:FMN binding"/>
    <property type="evidence" value="ECO:0007669"/>
    <property type="project" value="InterPro"/>
</dbReference>
<evidence type="ECO:0000313" key="9">
    <source>
        <dbReference type="Proteomes" id="UP000717515"/>
    </source>
</evidence>
<keyword evidence="5" id="KW-0560">Oxidoreductase</keyword>
<feature type="domain" description="NADH:flavin oxidoreductase/NADH oxidase N-terminal" evidence="7">
    <location>
        <begin position="1029"/>
        <end position="1372"/>
    </location>
</feature>
<name>A0A9P8A8I5_MORAP</name>
<gene>
    <name evidence="8" type="ORF">KVV02_004049</name>
</gene>
<evidence type="ECO:0000256" key="4">
    <source>
        <dbReference type="ARBA" id="ARBA00022857"/>
    </source>
</evidence>
<evidence type="ECO:0000259" key="7">
    <source>
        <dbReference type="Pfam" id="PF00724"/>
    </source>
</evidence>
<feature type="region of interest" description="Disordered" evidence="6">
    <location>
        <begin position="876"/>
        <end position="921"/>
    </location>
</feature>
<evidence type="ECO:0000256" key="3">
    <source>
        <dbReference type="ARBA" id="ARBA00022643"/>
    </source>
</evidence>
<keyword evidence="3" id="KW-0288">FMN</keyword>
<accession>A0A9P8A8I5</accession>
<feature type="region of interest" description="Disordered" evidence="6">
    <location>
        <begin position="401"/>
        <end position="434"/>
    </location>
</feature>
<organism evidence="8 9">
    <name type="scientific">Mortierella alpina</name>
    <name type="common">Oleaginous fungus</name>
    <name type="synonym">Mortierella renispora</name>
    <dbReference type="NCBI Taxonomy" id="64518"/>
    <lineage>
        <taxon>Eukaryota</taxon>
        <taxon>Fungi</taxon>
        <taxon>Fungi incertae sedis</taxon>
        <taxon>Mucoromycota</taxon>
        <taxon>Mortierellomycotina</taxon>
        <taxon>Mortierellomycetes</taxon>
        <taxon>Mortierellales</taxon>
        <taxon>Mortierellaceae</taxon>
        <taxon>Mortierella</taxon>
    </lineage>
</organism>
<feature type="compositionally biased region" description="Low complexity" evidence="6">
    <location>
        <begin position="910"/>
        <end position="919"/>
    </location>
</feature>
<comment type="cofactor">
    <cofactor evidence="1">
        <name>FMN</name>
        <dbReference type="ChEBI" id="CHEBI:58210"/>
    </cofactor>
</comment>
<keyword evidence="2" id="KW-0285">Flavoprotein</keyword>
<comment type="caution">
    <text evidence="8">The sequence shown here is derived from an EMBL/GenBank/DDBJ whole genome shotgun (WGS) entry which is preliminary data.</text>
</comment>
<dbReference type="Gene3D" id="3.20.20.70">
    <property type="entry name" value="Aldolase class I"/>
    <property type="match status" value="1"/>
</dbReference>
<feature type="region of interest" description="Disordered" evidence="6">
    <location>
        <begin position="701"/>
        <end position="734"/>
    </location>
</feature>